<dbReference type="KEGG" id="bvo:Pan97_50480"/>
<dbReference type="Proteomes" id="UP000318626">
    <property type="component" value="Chromosome"/>
</dbReference>
<reference evidence="2" key="1">
    <citation type="submission" date="2019-02" db="EMBL/GenBank/DDBJ databases">
        <title>Deep-cultivation of Planctomycetes and their phenomic and genomic characterization uncovers novel biology.</title>
        <authorList>
            <person name="Wiegand S."/>
            <person name="Jogler M."/>
            <person name="Boedeker C."/>
            <person name="Pinto D."/>
            <person name="Vollmers J."/>
            <person name="Rivas-Marin E."/>
            <person name="Kohn T."/>
            <person name="Peeters S.H."/>
            <person name="Heuer A."/>
            <person name="Rast P."/>
            <person name="Oberbeckmann S."/>
            <person name="Bunk B."/>
            <person name="Jeske O."/>
            <person name="Meyerdierks A."/>
            <person name="Storesund J.E."/>
            <person name="Kallscheuer N."/>
            <person name="Luecker S."/>
            <person name="Lage O.M."/>
            <person name="Pohl T."/>
            <person name="Merkel B.J."/>
            <person name="Hornburger P."/>
            <person name="Mueller R.-W."/>
            <person name="Bruemmer F."/>
            <person name="Labrenz M."/>
            <person name="Spormann A.M."/>
            <person name="Op den Camp H."/>
            <person name="Overmann J."/>
            <person name="Amann R."/>
            <person name="Jetten M.S.M."/>
            <person name="Mascher T."/>
            <person name="Medema M.H."/>
            <person name="Devos D.P."/>
            <person name="Kaster A.-K."/>
            <person name="Ovreas L."/>
            <person name="Rohde M."/>
            <person name="Galperin M.Y."/>
            <person name="Jogler C."/>
        </authorList>
    </citation>
    <scope>NUCLEOTIDE SEQUENCE [LARGE SCALE GENOMIC DNA]</scope>
    <source>
        <strain evidence="2">Pan97</strain>
    </source>
</reference>
<proteinExistence type="predicted"/>
<dbReference type="Gene3D" id="2.60.40.1120">
    <property type="entry name" value="Carboxypeptidase-like, regulatory domain"/>
    <property type="match status" value="1"/>
</dbReference>
<evidence type="ECO:0000313" key="2">
    <source>
        <dbReference type="Proteomes" id="UP000318626"/>
    </source>
</evidence>
<organism evidence="1 2">
    <name type="scientific">Bremerella volcania</name>
    <dbReference type="NCBI Taxonomy" id="2527984"/>
    <lineage>
        <taxon>Bacteria</taxon>
        <taxon>Pseudomonadati</taxon>
        <taxon>Planctomycetota</taxon>
        <taxon>Planctomycetia</taxon>
        <taxon>Pirellulales</taxon>
        <taxon>Pirellulaceae</taxon>
        <taxon>Bremerella</taxon>
    </lineage>
</organism>
<dbReference type="AlphaFoldDB" id="A0A518CFG1"/>
<gene>
    <name evidence="1" type="ORF">Pan97_50480</name>
</gene>
<keyword evidence="2" id="KW-1185">Reference proteome</keyword>
<protein>
    <submittedName>
        <fullName evidence="1">Uncharacterized protein</fullName>
    </submittedName>
</protein>
<dbReference type="EMBL" id="CP036289">
    <property type="protein sequence ID" value="QDU77969.1"/>
    <property type="molecule type" value="Genomic_DNA"/>
</dbReference>
<accession>A0A518CFG1</accession>
<sequence>MLACVGCSEAPSIVKGSVTKGGEALQVSSQGDIQIHFIQEENGKMTGQTYMTSIDPSGHFEAEVPAGEYRISVQQLDPYPNVDKLKGQFSQAKTPIKQSIKGGDTIDIDLSTYAK</sequence>
<name>A0A518CFG1_9BACT</name>
<evidence type="ECO:0000313" key="1">
    <source>
        <dbReference type="EMBL" id="QDU77969.1"/>
    </source>
</evidence>